<gene>
    <name evidence="1" type="ORF">HS961_12800</name>
</gene>
<name>A0A7G5EI09_9BURK</name>
<accession>A0A7G5EI09</accession>
<dbReference type="Proteomes" id="UP000515240">
    <property type="component" value="Chromosome"/>
</dbReference>
<protein>
    <submittedName>
        <fullName evidence="1">Uncharacterized protein</fullName>
    </submittedName>
</protein>
<dbReference type="AlphaFoldDB" id="A0A7G5EI09"/>
<dbReference type="RefSeq" id="WP_182322511.1">
    <property type="nucleotide sequence ID" value="NZ_CP058554.1"/>
</dbReference>
<keyword evidence="2" id="KW-1185">Reference proteome</keyword>
<proteinExistence type="predicted"/>
<sequence>MNTSTAHPSFHAASTLKGVLPPHLWRVLARNGITTIEQAAESYPEKLLQMPSVGPRTFRKIEESLFPGKRYAPAQEQYMAPQADLDQPTKALPFFRRTQNALRRHDLK</sequence>
<reference evidence="1 2" key="1">
    <citation type="journal article" date="2020" name="G3 (Bethesda)">
        <title>CeMbio - The Caenorhabditis elegans Microbiome Resource.</title>
        <authorList>
            <person name="Dirksen P."/>
            <person name="Assie A."/>
            <person name="Zimmermann J."/>
            <person name="Zhang F."/>
            <person name="Tietje A.M."/>
            <person name="Marsh S.A."/>
            <person name="Felix M.A."/>
            <person name="Shapira M."/>
            <person name="Kaleta C."/>
            <person name="Schulenburg H."/>
            <person name="Samuel B."/>
        </authorList>
    </citation>
    <scope>NUCLEOTIDE SEQUENCE [LARGE SCALE GENOMIC DNA]</scope>
    <source>
        <strain evidence="1 2">BIGb0172</strain>
    </source>
</reference>
<dbReference type="KEGG" id="cpis:HS961_12800"/>
<evidence type="ECO:0000313" key="2">
    <source>
        <dbReference type="Proteomes" id="UP000515240"/>
    </source>
</evidence>
<evidence type="ECO:0000313" key="1">
    <source>
        <dbReference type="EMBL" id="QMV73634.1"/>
    </source>
</evidence>
<dbReference type="EMBL" id="CP058554">
    <property type="protein sequence ID" value="QMV73634.1"/>
    <property type="molecule type" value="Genomic_DNA"/>
</dbReference>
<organism evidence="1 2">
    <name type="scientific">Comamonas piscis</name>
    <dbReference type="NCBI Taxonomy" id="1562974"/>
    <lineage>
        <taxon>Bacteria</taxon>
        <taxon>Pseudomonadati</taxon>
        <taxon>Pseudomonadota</taxon>
        <taxon>Betaproteobacteria</taxon>
        <taxon>Burkholderiales</taxon>
        <taxon>Comamonadaceae</taxon>
        <taxon>Comamonas</taxon>
    </lineage>
</organism>